<evidence type="ECO:0000256" key="1">
    <source>
        <dbReference type="SAM" id="Phobius"/>
    </source>
</evidence>
<protein>
    <submittedName>
        <fullName evidence="2">Uncharacterized protein</fullName>
    </submittedName>
</protein>
<keyword evidence="1" id="KW-1133">Transmembrane helix</keyword>
<reference evidence="2" key="1">
    <citation type="submission" date="2023-04" db="EMBL/GenBank/DDBJ databases">
        <authorList>
            <consortium name="ELIXIR-Norway"/>
        </authorList>
    </citation>
    <scope>NUCLEOTIDE SEQUENCE [LARGE SCALE GENOMIC DNA]</scope>
</reference>
<proteinExistence type="predicted"/>
<evidence type="ECO:0000313" key="3">
    <source>
        <dbReference type="Proteomes" id="UP001176941"/>
    </source>
</evidence>
<name>A0ABN8XPU2_RANTA</name>
<evidence type="ECO:0000313" key="2">
    <source>
        <dbReference type="EMBL" id="CAI9151414.1"/>
    </source>
</evidence>
<keyword evidence="1" id="KW-0812">Transmembrane</keyword>
<feature type="transmembrane region" description="Helical" evidence="1">
    <location>
        <begin position="20"/>
        <end position="38"/>
    </location>
</feature>
<gene>
    <name evidence="2" type="ORF">MRATA1EN1_LOCUS376</name>
</gene>
<keyword evidence="3" id="KW-1185">Reference proteome</keyword>
<accession>A0ABN8XPU2</accession>
<keyword evidence="1" id="KW-0472">Membrane</keyword>
<dbReference type="EMBL" id="OX459937">
    <property type="protein sequence ID" value="CAI9151414.1"/>
    <property type="molecule type" value="Genomic_DNA"/>
</dbReference>
<organism evidence="2 3">
    <name type="scientific">Rangifer tarandus platyrhynchus</name>
    <name type="common">Svalbard reindeer</name>
    <dbReference type="NCBI Taxonomy" id="3082113"/>
    <lineage>
        <taxon>Eukaryota</taxon>
        <taxon>Metazoa</taxon>
        <taxon>Chordata</taxon>
        <taxon>Craniata</taxon>
        <taxon>Vertebrata</taxon>
        <taxon>Euteleostomi</taxon>
        <taxon>Mammalia</taxon>
        <taxon>Eutheria</taxon>
        <taxon>Laurasiatheria</taxon>
        <taxon>Artiodactyla</taxon>
        <taxon>Ruminantia</taxon>
        <taxon>Pecora</taxon>
        <taxon>Cervidae</taxon>
        <taxon>Odocoileinae</taxon>
        <taxon>Rangifer</taxon>
    </lineage>
</organism>
<dbReference type="Proteomes" id="UP001176941">
    <property type="component" value="Chromosome 1"/>
</dbReference>
<sequence length="119" mass="13848">MRRKLTDTQRTYHNRLWTDLPQVCAFSVFLLLFDTMLYETLFFPSEWGFVLFCYLVGRGFLHPDFNLNMNGLALWLVHLLPPSASTHLSYALTVLTFPLLILVPHEKVPESPPVFHLNV</sequence>